<sequence length="130" mass="14642">MKLKLVRETFTNDSTIGKLYINDAFHCYVLEDAVRDVKIKNVTAIPKGTYEVAITFSNRFKQLMPLLLNVPNYEGVRIHWGNYSKDTEGCLLVGSTKAVNMVGNSRAQYAKLLAILSKAIKTEKINIEIC</sequence>
<protein>
    <recommendedName>
        <fullName evidence="1">DUF5675 domain-containing protein</fullName>
    </recommendedName>
</protein>
<evidence type="ECO:0000313" key="2">
    <source>
        <dbReference type="EMBL" id="CAB4219504.1"/>
    </source>
</evidence>
<dbReference type="Pfam" id="PF18925">
    <property type="entry name" value="DUF5675"/>
    <property type="match status" value="1"/>
</dbReference>
<proteinExistence type="predicted"/>
<gene>
    <name evidence="2" type="ORF">UFOVP1615_7</name>
</gene>
<dbReference type="InterPro" id="IPR043732">
    <property type="entry name" value="DUF5675"/>
</dbReference>
<feature type="domain" description="DUF5675" evidence="1">
    <location>
        <begin position="5"/>
        <end position="117"/>
    </location>
</feature>
<reference evidence="2" key="1">
    <citation type="submission" date="2020-05" db="EMBL/GenBank/DDBJ databases">
        <authorList>
            <person name="Chiriac C."/>
            <person name="Salcher M."/>
            <person name="Ghai R."/>
            <person name="Kavagutti S V."/>
        </authorList>
    </citation>
    <scope>NUCLEOTIDE SEQUENCE</scope>
</reference>
<dbReference type="EMBL" id="LR797481">
    <property type="protein sequence ID" value="CAB4219504.1"/>
    <property type="molecule type" value="Genomic_DNA"/>
</dbReference>
<organism evidence="2">
    <name type="scientific">uncultured Caudovirales phage</name>
    <dbReference type="NCBI Taxonomy" id="2100421"/>
    <lineage>
        <taxon>Viruses</taxon>
        <taxon>Duplodnaviria</taxon>
        <taxon>Heunggongvirae</taxon>
        <taxon>Uroviricota</taxon>
        <taxon>Caudoviricetes</taxon>
        <taxon>Peduoviridae</taxon>
        <taxon>Maltschvirus</taxon>
        <taxon>Maltschvirus maltsch</taxon>
    </lineage>
</organism>
<evidence type="ECO:0000259" key="1">
    <source>
        <dbReference type="Pfam" id="PF18925"/>
    </source>
</evidence>
<accession>A0A6J5SXS8</accession>
<name>A0A6J5SXS8_9CAUD</name>